<sequence>MLSFSTLAMMSAQDMGVLDMIGKVCLFSEVYGVITYAGEPVSGATVTRWVEWRQKSSDSVRTAQDGSFRLPALYKASLLATLLPIPFRAAQTIYVDVNGTEHLIWSTIKIGPAPNDELAGRPLRFTCELTRERRYVHLGAASIESNCEWR</sequence>
<organism evidence="2 3">
    <name type="scientific">Hahella chejuensis (strain KCTC 2396)</name>
    <dbReference type="NCBI Taxonomy" id="349521"/>
    <lineage>
        <taxon>Bacteria</taxon>
        <taxon>Pseudomonadati</taxon>
        <taxon>Pseudomonadota</taxon>
        <taxon>Gammaproteobacteria</taxon>
        <taxon>Oceanospirillales</taxon>
        <taxon>Hahellaceae</taxon>
        <taxon>Hahella</taxon>
    </lineage>
</organism>
<dbReference type="HOGENOM" id="CLU_129909_0_0_6"/>
<dbReference type="InterPro" id="IPR046474">
    <property type="entry name" value="DUF6795"/>
</dbReference>
<gene>
    <name evidence="2" type="ordered locus">HCH_00725</name>
</gene>
<protein>
    <recommendedName>
        <fullName evidence="1">DUF6795 domain-containing protein</fullName>
    </recommendedName>
</protein>
<dbReference type="Pfam" id="PF20598">
    <property type="entry name" value="DUF6795"/>
    <property type="match status" value="1"/>
</dbReference>
<dbReference type="EMBL" id="CP000155">
    <property type="protein sequence ID" value="ABC27623.1"/>
    <property type="molecule type" value="Genomic_DNA"/>
</dbReference>
<dbReference type="KEGG" id="hch:HCH_00725"/>
<dbReference type="AlphaFoldDB" id="Q2SP01"/>
<reference evidence="2 3" key="1">
    <citation type="journal article" date="2005" name="Nucleic Acids Res.">
        <title>Genomic blueprint of Hahella chejuensis, a marine microbe producing an algicidal agent.</title>
        <authorList>
            <person name="Jeong H."/>
            <person name="Yim J.H."/>
            <person name="Lee C."/>
            <person name="Choi S.-H."/>
            <person name="Park Y.K."/>
            <person name="Yoon S.H."/>
            <person name="Hur C.-G."/>
            <person name="Kang H.-Y."/>
            <person name="Kim D."/>
            <person name="Lee H.H."/>
            <person name="Park K.H."/>
            <person name="Park S.-H."/>
            <person name="Park H.-S."/>
            <person name="Lee H.K."/>
            <person name="Oh T.K."/>
            <person name="Kim J.F."/>
        </authorList>
    </citation>
    <scope>NUCLEOTIDE SEQUENCE [LARGE SCALE GENOMIC DNA]</scope>
    <source>
        <strain evidence="2 3">KCTC 2396</strain>
    </source>
</reference>
<accession>Q2SP01</accession>
<proteinExistence type="predicted"/>
<evidence type="ECO:0000259" key="1">
    <source>
        <dbReference type="Pfam" id="PF20598"/>
    </source>
</evidence>
<keyword evidence="3" id="KW-1185">Reference proteome</keyword>
<dbReference type="Proteomes" id="UP000000238">
    <property type="component" value="Chromosome"/>
</dbReference>
<evidence type="ECO:0000313" key="2">
    <source>
        <dbReference type="EMBL" id="ABC27623.1"/>
    </source>
</evidence>
<dbReference type="eggNOG" id="ENOG5032TPS">
    <property type="taxonomic scope" value="Bacteria"/>
</dbReference>
<feature type="domain" description="DUF6795" evidence="1">
    <location>
        <begin position="30"/>
        <end position="132"/>
    </location>
</feature>
<name>Q2SP01_HAHCH</name>
<evidence type="ECO:0000313" key="3">
    <source>
        <dbReference type="Proteomes" id="UP000000238"/>
    </source>
</evidence>